<proteinExistence type="predicted"/>
<dbReference type="EMBL" id="LRDH01000140">
    <property type="protein sequence ID" value="PPV12511.1"/>
    <property type="molecule type" value="Genomic_DNA"/>
</dbReference>
<feature type="transmembrane region" description="Helical" evidence="1">
    <location>
        <begin position="47"/>
        <end position="70"/>
    </location>
</feature>
<dbReference type="EMBL" id="WOFV02000005">
    <property type="protein sequence ID" value="NAS16889.1"/>
    <property type="molecule type" value="Genomic_DNA"/>
</dbReference>
<evidence type="ECO:0000313" key="3">
    <source>
        <dbReference type="EMBL" id="NAS16889.1"/>
    </source>
</evidence>
<evidence type="ECO:0000256" key="1">
    <source>
        <dbReference type="SAM" id="Phobius"/>
    </source>
</evidence>
<reference evidence="4 6" key="1">
    <citation type="submission" date="2016-01" db="EMBL/GenBank/DDBJ databases">
        <title>Characterization of the Clostridium difficile lineages that are prevalent in Hong Kong and China.</title>
        <authorList>
            <person name="Kwok J.S.-L."/>
            <person name="Lam W.-Y."/>
            <person name="Ip M."/>
            <person name="Chan T.-F."/>
            <person name="Hawkey P.M."/>
            <person name="Tsui S.K.-W."/>
        </authorList>
    </citation>
    <scope>NUCLEOTIDE SEQUENCE [LARGE SCALE GENOMIC DNA]</scope>
    <source>
        <strain evidence="4 6">300064</strain>
    </source>
</reference>
<accession>A0A2S7F730</accession>
<dbReference type="Proteomes" id="UP000515243">
    <property type="component" value="Chromosome 1"/>
</dbReference>
<feature type="transmembrane region" description="Helical" evidence="1">
    <location>
        <begin position="7"/>
        <end position="27"/>
    </location>
</feature>
<dbReference type="Pfam" id="PF14018">
    <property type="entry name" value="DUF4234"/>
    <property type="match status" value="1"/>
</dbReference>
<evidence type="ECO:0000313" key="4">
    <source>
        <dbReference type="EMBL" id="PPV12511.1"/>
    </source>
</evidence>
<reference evidence="5 8" key="2">
    <citation type="submission" date="2019-05" db="EMBL/GenBank/DDBJ databases">
        <authorList>
            <person name="Schori C."/>
            <person name="Ahrens C."/>
        </authorList>
    </citation>
    <scope>NUCLEOTIDE SEQUENCE [LARGE SCALE GENOMIC DNA]</scope>
    <source>
        <strain evidence="5 8">DSM 10702</strain>
    </source>
</reference>
<dbReference type="Proteomes" id="UP000474042">
    <property type="component" value="Unassembled WGS sequence"/>
</dbReference>
<evidence type="ECO:0000259" key="2">
    <source>
        <dbReference type="Pfam" id="PF14018"/>
    </source>
</evidence>
<reference evidence="3 7" key="3">
    <citation type="submission" date="2020-01" db="EMBL/GenBank/DDBJ databases">
        <title>Genome sequence of a 1,3-propanediol producer, Clostridium butyricum S3.</title>
        <authorList>
            <person name="Zhou J."/>
        </authorList>
    </citation>
    <scope>NUCLEOTIDE SEQUENCE [LARGE SCALE GENOMIC DNA]</scope>
    <source>
        <strain evidence="3 7">S3</strain>
    </source>
</reference>
<feature type="transmembrane region" description="Helical" evidence="1">
    <location>
        <begin position="91"/>
        <end position="114"/>
    </location>
</feature>
<dbReference type="GeneID" id="92946030"/>
<evidence type="ECO:0000313" key="5">
    <source>
        <dbReference type="EMBL" id="QMW92689.1"/>
    </source>
</evidence>
<organism evidence="4 6">
    <name type="scientific">Clostridium butyricum</name>
    <dbReference type="NCBI Taxonomy" id="1492"/>
    <lineage>
        <taxon>Bacteria</taxon>
        <taxon>Bacillati</taxon>
        <taxon>Bacillota</taxon>
        <taxon>Clostridia</taxon>
        <taxon>Eubacteriales</taxon>
        <taxon>Clostridiaceae</taxon>
        <taxon>Clostridium</taxon>
    </lineage>
</organism>
<keyword evidence="1" id="KW-0812">Transmembrane</keyword>
<dbReference type="Proteomes" id="UP000238081">
    <property type="component" value="Unassembled WGS sequence"/>
</dbReference>
<name>A0A2S7F730_CLOBU</name>
<dbReference type="InterPro" id="IPR025328">
    <property type="entry name" value="DUF4234"/>
</dbReference>
<sequence length="124" mass="14592">MIKQRNFWMFLLLSIITFGIYSLFFWYQFTEDLNIMCKDDNKPLPNFFIVIILSIITCGIYTFFWYYNLGDKMQRAGNSRGILIPESGSSILLWMLFGSFLCGIGQFIGLYLIIKNFNLLAENY</sequence>
<evidence type="ECO:0000313" key="7">
    <source>
        <dbReference type="Proteomes" id="UP000474042"/>
    </source>
</evidence>
<gene>
    <name evidence="4" type="ORF">AWN73_04895</name>
    <name evidence="5" type="ORF">FF104_17615</name>
    <name evidence="3" type="ORF">GND98_003065</name>
</gene>
<keyword evidence="1" id="KW-1133">Transmembrane helix</keyword>
<protein>
    <submittedName>
        <fullName evidence="3">DUF4234 domain-containing protein</fullName>
    </submittedName>
</protein>
<evidence type="ECO:0000313" key="6">
    <source>
        <dbReference type="Proteomes" id="UP000238081"/>
    </source>
</evidence>
<dbReference type="AlphaFoldDB" id="A0A2S7F730"/>
<evidence type="ECO:0000313" key="8">
    <source>
        <dbReference type="Proteomes" id="UP000515243"/>
    </source>
</evidence>
<keyword evidence="1" id="KW-0472">Membrane</keyword>
<feature type="domain" description="DUF4234" evidence="2">
    <location>
        <begin position="5"/>
        <end position="74"/>
    </location>
</feature>
<dbReference type="RefSeq" id="WP_024038740.1">
    <property type="nucleotide sequence ID" value="NZ_AP019716.1"/>
</dbReference>
<dbReference type="EMBL" id="CP040626">
    <property type="protein sequence ID" value="QMW92689.1"/>
    <property type="molecule type" value="Genomic_DNA"/>
</dbReference>